<feature type="region of interest" description="Disordered" evidence="1">
    <location>
        <begin position="237"/>
        <end position="319"/>
    </location>
</feature>
<organism evidence="2">
    <name type="scientific">Moumouvirus sp. 'Monve'</name>
    <dbReference type="NCBI Taxonomy" id="1128131"/>
    <lineage>
        <taxon>Viruses</taxon>
        <taxon>Varidnaviria</taxon>
        <taxon>Bamfordvirae</taxon>
        <taxon>Nucleocytoviricota</taxon>
        <taxon>Megaviricetes</taxon>
        <taxon>Imitervirales</taxon>
        <taxon>Mimiviridae</taxon>
        <taxon>Megamimivirinae</taxon>
        <taxon>Moumouvirus</taxon>
    </lineage>
</organism>
<protein>
    <submittedName>
        <fullName evidence="2">Uncharacterized protein</fullName>
    </submittedName>
</protein>
<name>H2EDM7_9VIRU</name>
<proteinExistence type="predicted"/>
<evidence type="ECO:0000313" key="2">
    <source>
        <dbReference type="EMBL" id="AEX62500.1"/>
    </source>
</evidence>
<accession>H2EDM7</accession>
<dbReference type="EMBL" id="JN885997">
    <property type="protein sequence ID" value="AEX62500.1"/>
    <property type="molecule type" value="Genomic_DNA"/>
</dbReference>
<evidence type="ECO:0000256" key="1">
    <source>
        <dbReference type="SAM" id="MobiDB-lite"/>
    </source>
</evidence>
<feature type="region of interest" description="Disordered" evidence="1">
    <location>
        <begin position="1"/>
        <end position="36"/>
    </location>
</feature>
<sequence length="319" mass="36374">MSTRKSNASFSQSNGNPGRSRNRKSEPTYKFASVSSENERGPDLVEKFGHFPVVTSSLSLLLSFLLRQLSYMSKRDKDLGELVNWSRQSLPQTVKRRGDLQSLANQISSYPLNCASWNILRCYESQNDDGTKYYGSLWYSGKNKVSNNVLAENTMTLAQARADYLLDQICFRLSSASKKIDTRANCAEDFYVKDVLDNSFDFFDGLLARLLVNNGDEFNQFLDKLREVERAREEYYRNRQHNVSEQPKRYNKRVTKQPQAEQPQAEQPQAEQSSTVEQKPVEKKTTKVTIKPEFNKPVKEGFSYASATGNVSQSSVESV</sequence>
<feature type="compositionally biased region" description="Low complexity" evidence="1">
    <location>
        <begin position="257"/>
        <end position="272"/>
    </location>
</feature>
<feature type="compositionally biased region" description="Polar residues" evidence="1">
    <location>
        <begin position="305"/>
        <end position="319"/>
    </location>
</feature>
<reference evidence="2" key="1">
    <citation type="submission" date="2011-10" db="EMBL/GenBank/DDBJ databases">
        <title>Provirophages and transpovirons: unique mobilome of giant viruses.</title>
        <authorList>
            <person name="Desnues C."/>
            <person name="LaScola B."/>
            <person name="Yutin N."/>
            <person name="Fournous G."/>
            <person name="Koonin E."/>
            <person name="Raoult D."/>
        </authorList>
    </citation>
    <scope>NUCLEOTIDE SEQUENCE</scope>
    <source>
        <strain evidence="2">Mv13-mv</strain>
    </source>
</reference>
<feature type="compositionally biased region" description="Polar residues" evidence="1">
    <location>
        <begin position="1"/>
        <end position="19"/>
    </location>
</feature>
<gene>
    <name evidence="2" type="ORF">mv_L295</name>
</gene>